<keyword evidence="2" id="KW-0808">Transferase</keyword>
<dbReference type="Gene3D" id="3.40.50.150">
    <property type="entry name" value="Vaccinia Virus protein VP39"/>
    <property type="match status" value="1"/>
</dbReference>
<dbReference type="GO" id="GO:0032259">
    <property type="term" value="P:methylation"/>
    <property type="evidence" value="ECO:0007669"/>
    <property type="project" value="UniProtKB-KW"/>
</dbReference>
<evidence type="ECO:0000313" key="2">
    <source>
        <dbReference type="EMBL" id="AWG21446.1"/>
    </source>
</evidence>
<dbReference type="KEGG" id="ffa:FFWV33_07820"/>
<dbReference type="SUPFAM" id="SSF53335">
    <property type="entry name" value="S-adenosyl-L-methionine-dependent methyltransferases"/>
    <property type="match status" value="1"/>
</dbReference>
<dbReference type="NCBIfam" id="TIGR01444">
    <property type="entry name" value="fkbM_fam"/>
    <property type="match status" value="1"/>
</dbReference>
<accession>A0A2S1LD29</accession>
<protein>
    <submittedName>
        <fullName evidence="2">FkbM family methyltransferase</fullName>
    </submittedName>
</protein>
<dbReference type="Pfam" id="PF05050">
    <property type="entry name" value="Methyltransf_21"/>
    <property type="match status" value="1"/>
</dbReference>
<dbReference type="AlphaFoldDB" id="A0A2S1LD29"/>
<dbReference type="PANTHER" id="PTHR34203:SF15">
    <property type="entry name" value="SLL1173 PROTEIN"/>
    <property type="match status" value="1"/>
</dbReference>
<gene>
    <name evidence="2" type="ORF">FFWV33_07820</name>
</gene>
<proteinExistence type="predicted"/>
<reference evidence="2 3" key="1">
    <citation type="submission" date="2017-04" db="EMBL/GenBank/DDBJ databases">
        <title>Compelte genome sequence of WV33.</title>
        <authorList>
            <person name="Lee P.C."/>
        </authorList>
    </citation>
    <scope>NUCLEOTIDE SEQUENCE [LARGE SCALE GENOMIC DNA]</scope>
    <source>
        <strain evidence="2 3">WV33</strain>
    </source>
</reference>
<dbReference type="Proteomes" id="UP000244527">
    <property type="component" value="Chromosome"/>
</dbReference>
<dbReference type="RefSeq" id="WP_170111543.1">
    <property type="nucleotide sequence ID" value="NZ_CP020918.1"/>
</dbReference>
<evidence type="ECO:0000313" key="3">
    <source>
        <dbReference type="Proteomes" id="UP000244527"/>
    </source>
</evidence>
<sequence length="259" mass="29871">MKTLLKRVLLQLVNPVALKLGYVRVNKKHGLNFDDFNKNNLLNIFFSNLKKMGFEPKHIVDIGANHGTWTREVLTHFPEAYYTLLEPQSWLKKSFNDLLESNSKIQFYPVGAGAEKGSFQFTIVDRDDSCSFRYTPDEAKEAGFEQIEIPVVTLDGLLQESKLPIPDIIKIDAEGLDIEVLKGASNYFGKTEIFMVEAGVFMTEFDNSILKMINFMEEKDYRLFEITDMNRPFKPQVLWLVELVFIKKNGIIDSYKISY</sequence>
<dbReference type="InterPro" id="IPR006342">
    <property type="entry name" value="FkbM_mtfrase"/>
</dbReference>
<keyword evidence="3" id="KW-1185">Reference proteome</keyword>
<name>A0A2S1LD29_9FLAO</name>
<dbReference type="GO" id="GO:0008168">
    <property type="term" value="F:methyltransferase activity"/>
    <property type="evidence" value="ECO:0007669"/>
    <property type="project" value="UniProtKB-KW"/>
</dbReference>
<feature type="domain" description="Methyltransferase FkbM" evidence="1">
    <location>
        <begin position="61"/>
        <end position="223"/>
    </location>
</feature>
<evidence type="ECO:0000259" key="1">
    <source>
        <dbReference type="Pfam" id="PF05050"/>
    </source>
</evidence>
<dbReference type="EMBL" id="CP020918">
    <property type="protein sequence ID" value="AWG21446.1"/>
    <property type="molecule type" value="Genomic_DNA"/>
</dbReference>
<dbReference type="InterPro" id="IPR052514">
    <property type="entry name" value="SAM-dependent_MTase"/>
</dbReference>
<keyword evidence="2" id="KW-0489">Methyltransferase</keyword>
<dbReference type="InterPro" id="IPR029063">
    <property type="entry name" value="SAM-dependent_MTases_sf"/>
</dbReference>
<dbReference type="PANTHER" id="PTHR34203">
    <property type="entry name" value="METHYLTRANSFERASE, FKBM FAMILY PROTEIN"/>
    <property type="match status" value="1"/>
</dbReference>
<organism evidence="2 3">
    <name type="scientific">Flavobacterium faecale</name>
    <dbReference type="NCBI Taxonomy" id="1355330"/>
    <lineage>
        <taxon>Bacteria</taxon>
        <taxon>Pseudomonadati</taxon>
        <taxon>Bacteroidota</taxon>
        <taxon>Flavobacteriia</taxon>
        <taxon>Flavobacteriales</taxon>
        <taxon>Flavobacteriaceae</taxon>
        <taxon>Flavobacterium</taxon>
    </lineage>
</organism>